<evidence type="ECO:0000313" key="2">
    <source>
        <dbReference type="Proteomes" id="UP000249746"/>
    </source>
</evidence>
<reference evidence="1 2" key="1">
    <citation type="submission" date="2017-03" db="EMBL/GenBank/DDBJ databases">
        <title>Genomic and clinical evidence uncovers the enterohepatic species Helicobacter valdiviensis as a potential human intestinal pathogen.</title>
        <authorList>
            <person name="Fresia P."/>
            <person name="Jara R."/>
            <person name="Sierra R."/>
            <person name="Ferres I."/>
            <person name="Greif G."/>
            <person name="Iraola G."/>
            <person name="Collado L."/>
        </authorList>
    </citation>
    <scope>NUCLEOTIDE SEQUENCE [LARGE SCALE GENOMIC DNA]</scope>
    <source>
        <strain evidence="1 2">WBE14</strain>
    </source>
</reference>
<proteinExistence type="predicted"/>
<dbReference type="RefSeq" id="WP_111229727.1">
    <property type="nucleotide sequence ID" value="NZ_NBIU01000011.1"/>
</dbReference>
<protein>
    <submittedName>
        <fullName evidence="1">Uncharacterized protein</fullName>
    </submittedName>
</protein>
<dbReference type="EMBL" id="NBIU01000011">
    <property type="protein sequence ID" value="PZT48189.1"/>
    <property type="molecule type" value="Genomic_DNA"/>
</dbReference>
<sequence>MRTINYPFNANKAFLKNSFSQILGELELKRGENELKTTSDGEYYEDSFLNKIFVYEGEGILDFSDCLKDLDFNNLEFSFLEEFLSTQEHNINISNFQKRKIEEFIKVYDTNIKKGCVYLAPSGFKELDRALVYGFMQ</sequence>
<evidence type="ECO:0000313" key="1">
    <source>
        <dbReference type="EMBL" id="PZT48189.1"/>
    </source>
</evidence>
<accession>A0A2W6MW59</accession>
<dbReference type="OrthoDB" id="5325770at2"/>
<keyword evidence="2" id="KW-1185">Reference proteome</keyword>
<dbReference type="Proteomes" id="UP000249746">
    <property type="component" value="Unassembled WGS sequence"/>
</dbReference>
<dbReference type="AlphaFoldDB" id="A0A2W6MW59"/>
<gene>
    <name evidence="1" type="ORF">B6S12_05050</name>
</gene>
<organism evidence="1 2">
    <name type="scientific">Helicobacter valdiviensis</name>
    <dbReference type="NCBI Taxonomy" id="1458358"/>
    <lineage>
        <taxon>Bacteria</taxon>
        <taxon>Pseudomonadati</taxon>
        <taxon>Campylobacterota</taxon>
        <taxon>Epsilonproteobacteria</taxon>
        <taxon>Campylobacterales</taxon>
        <taxon>Helicobacteraceae</taxon>
        <taxon>Helicobacter</taxon>
    </lineage>
</organism>
<comment type="caution">
    <text evidence="1">The sequence shown here is derived from an EMBL/GenBank/DDBJ whole genome shotgun (WGS) entry which is preliminary data.</text>
</comment>
<name>A0A2W6MW59_9HELI</name>